<dbReference type="PANTHER" id="PTHR43854">
    <property type="entry name" value="INDOLEPYRUVATE OXIDOREDUCTASE SUBUNIT IORB"/>
    <property type="match status" value="1"/>
</dbReference>
<dbReference type="PANTHER" id="PTHR43854:SF1">
    <property type="entry name" value="INDOLEPYRUVATE OXIDOREDUCTASE SUBUNIT IORB"/>
    <property type="match status" value="1"/>
</dbReference>
<protein>
    <submittedName>
        <fullName evidence="3">Pyruvate ferredoxin/flavodoxin oxidoreductase</fullName>
    </submittedName>
</protein>
<name>A0A498R954_9FIRM</name>
<dbReference type="AlphaFoldDB" id="A0A498R954"/>
<accession>A0A498R954</accession>
<keyword evidence="4" id="KW-1185">Reference proteome</keyword>
<dbReference type="Gene3D" id="3.40.920.10">
    <property type="entry name" value="Pyruvate-ferredoxin oxidoreductase, PFOR, domain III"/>
    <property type="match status" value="1"/>
</dbReference>
<evidence type="ECO:0000256" key="1">
    <source>
        <dbReference type="ARBA" id="ARBA00023002"/>
    </source>
</evidence>
<proteinExistence type="predicted"/>
<dbReference type="RefSeq" id="WP_122628834.1">
    <property type="nucleotide sequence ID" value="NZ_UPPP01000083.1"/>
</dbReference>
<dbReference type="Pfam" id="PF01558">
    <property type="entry name" value="POR"/>
    <property type="match status" value="1"/>
</dbReference>
<dbReference type="OrthoDB" id="9789125at2"/>
<dbReference type="GO" id="GO:0016903">
    <property type="term" value="F:oxidoreductase activity, acting on the aldehyde or oxo group of donors"/>
    <property type="evidence" value="ECO:0007669"/>
    <property type="project" value="InterPro"/>
</dbReference>
<evidence type="ECO:0000313" key="3">
    <source>
        <dbReference type="EMBL" id="VBB07911.1"/>
    </source>
</evidence>
<keyword evidence="3" id="KW-0670">Pyruvate</keyword>
<dbReference type="EMBL" id="UPPP01000083">
    <property type="protein sequence ID" value="VBB07911.1"/>
    <property type="molecule type" value="Genomic_DNA"/>
</dbReference>
<dbReference type="InterPro" id="IPR019752">
    <property type="entry name" value="Pyrv/ketoisovalerate_OxRed_cat"/>
</dbReference>
<organism evidence="3 4">
    <name type="scientific">Lucifera butyrica</name>
    <dbReference type="NCBI Taxonomy" id="1351585"/>
    <lineage>
        <taxon>Bacteria</taxon>
        <taxon>Bacillati</taxon>
        <taxon>Bacillota</taxon>
        <taxon>Negativicutes</taxon>
        <taxon>Veillonellales</taxon>
        <taxon>Veillonellaceae</taxon>
        <taxon>Lucifera</taxon>
    </lineage>
</organism>
<sequence length="195" mass="20920">MNHAAANVLIVGVGGQGTLLASKILGLAAQLSGLDVKQSEVHGMAQRGGSVVTYVRFAAKVYSPLVEKGQADMILAFEKLEALRWANYLKIGGTLIVNEQEILPMPVITGEAKYPGQIFEKLARQDIRVIPVQAVRLAGEIGELRATNVILLGVAARLLGFKQEVWQQAIEEAVPAKALPVNLGAFTRGWNLQAV</sequence>
<dbReference type="NCBIfam" id="NF005325">
    <property type="entry name" value="PRK06853.1-5"/>
    <property type="match status" value="1"/>
</dbReference>
<feature type="domain" description="Pyruvate/ketoisovalerate oxidoreductase catalytic" evidence="2">
    <location>
        <begin position="14"/>
        <end position="189"/>
    </location>
</feature>
<gene>
    <name evidence="3" type="ORF">LUCI_3176</name>
</gene>
<keyword evidence="1" id="KW-0560">Oxidoreductase</keyword>
<evidence type="ECO:0000259" key="2">
    <source>
        <dbReference type="Pfam" id="PF01558"/>
    </source>
</evidence>
<dbReference type="SUPFAM" id="SSF53323">
    <property type="entry name" value="Pyruvate-ferredoxin oxidoreductase, PFOR, domain III"/>
    <property type="match status" value="1"/>
</dbReference>
<dbReference type="InterPro" id="IPR052198">
    <property type="entry name" value="IorB_Oxidoreductase"/>
</dbReference>
<evidence type="ECO:0000313" key="4">
    <source>
        <dbReference type="Proteomes" id="UP000277811"/>
    </source>
</evidence>
<dbReference type="Proteomes" id="UP000277811">
    <property type="component" value="Unassembled WGS sequence"/>
</dbReference>
<dbReference type="InterPro" id="IPR002869">
    <property type="entry name" value="Pyrv_flavodox_OxRed_cen"/>
</dbReference>
<reference evidence="3 4" key="1">
    <citation type="submission" date="2018-06" db="EMBL/GenBank/DDBJ databases">
        <authorList>
            <person name="Strepis N."/>
        </authorList>
    </citation>
    <scope>NUCLEOTIDE SEQUENCE [LARGE SCALE GENOMIC DNA]</scope>
    <source>
        <strain evidence="3">LUCI</strain>
    </source>
</reference>